<dbReference type="KEGG" id="ami:Amir_1619"/>
<dbReference type="PANTHER" id="PTHR30349:SF41">
    <property type="entry name" value="INTEGRASE_RECOMBINASE PROTEIN MJ0367-RELATED"/>
    <property type="match status" value="1"/>
</dbReference>
<reference evidence="8 9" key="1">
    <citation type="journal article" date="2009" name="Stand. Genomic Sci.">
        <title>Complete genome sequence of Actinosynnema mirum type strain (101).</title>
        <authorList>
            <person name="Land M."/>
            <person name="Lapidus A."/>
            <person name="Mayilraj S."/>
            <person name="Chen F."/>
            <person name="Copeland A."/>
            <person name="Del Rio T.G."/>
            <person name="Nolan M."/>
            <person name="Lucas S."/>
            <person name="Tice H."/>
            <person name="Cheng J.F."/>
            <person name="Chertkov O."/>
            <person name="Bruce D."/>
            <person name="Goodwin L."/>
            <person name="Pitluck S."/>
            <person name="Rohde M."/>
            <person name="Goker M."/>
            <person name="Pati A."/>
            <person name="Ivanova N."/>
            <person name="Mavromatis K."/>
            <person name="Chen A."/>
            <person name="Palaniappan K."/>
            <person name="Hauser L."/>
            <person name="Chang Y.J."/>
            <person name="Jeffries C.C."/>
            <person name="Brettin T."/>
            <person name="Detter J.C."/>
            <person name="Han C."/>
            <person name="Chain P."/>
            <person name="Tindall B.J."/>
            <person name="Bristow J."/>
            <person name="Eisen J.A."/>
            <person name="Markowitz V."/>
            <person name="Hugenholtz P."/>
            <person name="Kyrpides N.C."/>
            <person name="Klenk H.P."/>
        </authorList>
    </citation>
    <scope>NUCLEOTIDE SEQUENCE [LARGE SCALE GENOMIC DNA]</scope>
    <source>
        <strain evidence="9">ATCC 29888 / DSM 43827 / JCM 3225 / NBRC 14064 / NCIMB 13271 / NRRL B-12336 / IMRU 3971 / 101</strain>
    </source>
</reference>
<dbReference type="Proteomes" id="UP000002213">
    <property type="component" value="Chromosome"/>
</dbReference>
<dbReference type="InterPro" id="IPR011010">
    <property type="entry name" value="DNA_brk_join_enz"/>
</dbReference>
<dbReference type="RefSeq" id="WP_015800457.1">
    <property type="nucleotide sequence ID" value="NC_013093.1"/>
</dbReference>
<dbReference type="InterPro" id="IPR050090">
    <property type="entry name" value="Tyrosine_recombinase_XerCD"/>
</dbReference>
<dbReference type="InterPro" id="IPR013762">
    <property type="entry name" value="Integrase-like_cat_sf"/>
</dbReference>
<dbReference type="InterPro" id="IPR044068">
    <property type="entry name" value="CB"/>
</dbReference>
<feature type="domain" description="Core-binding (CB)" evidence="7">
    <location>
        <begin position="12"/>
        <end position="110"/>
    </location>
</feature>
<keyword evidence="2" id="KW-0229">DNA integration</keyword>
<sequence>MPPERLPRPTAAQWSTWLDDWDRSLRAKNHPRTTRYNYQLAVTQLADYLLHELALDFDTRPPNTAEAAKDPIAVRRPHVEAFVIWMTDTRSAASAKSKFKALQQFFNYIAEEEELDHHPMAKMRQPKVDEKQRRVIPDEQIAAFLAALEGKDYRSRRDFALVRLYFETGGRLAEVVNAGLGDLDLKLDVLHVRGKGGKHRSLPFAAKTGQAVTRYLRARERHLAGRESAALWLPENLPKGAPTPLTVSAVKSMFRRRADAVGPRIHAHLFRHTFSHNWLRNGGSETDLMRLMGWSTRAMLQVYGASAADERAIQAHQKMAMGDRL</sequence>
<dbReference type="CDD" id="cd00397">
    <property type="entry name" value="DNA_BRE_C"/>
    <property type="match status" value="1"/>
</dbReference>
<evidence type="ECO:0000256" key="2">
    <source>
        <dbReference type="ARBA" id="ARBA00022908"/>
    </source>
</evidence>
<dbReference type="InterPro" id="IPR010998">
    <property type="entry name" value="Integrase_recombinase_N"/>
</dbReference>
<dbReference type="PROSITE" id="PS51900">
    <property type="entry name" value="CB"/>
    <property type="match status" value="1"/>
</dbReference>
<evidence type="ECO:0000313" key="9">
    <source>
        <dbReference type="Proteomes" id="UP000002213"/>
    </source>
</evidence>
<dbReference type="GO" id="GO:0003677">
    <property type="term" value="F:DNA binding"/>
    <property type="evidence" value="ECO:0007669"/>
    <property type="project" value="UniProtKB-UniRule"/>
</dbReference>
<dbReference type="STRING" id="446462.Amir_1619"/>
<evidence type="ECO:0000313" key="8">
    <source>
        <dbReference type="EMBL" id="ACU35568.1"/>
    </source>
</evidence>
<dbReference type="GO" id="GO:0015074">
    <property type="term" value="P:DNA integration"/>
    <property type="evidence" value="ECO:0007669"/>
    <property type="project" value="InterPro"/>
</dbReference>
<dbReference type="PROSITE" id="PS51898">
    <property type="entry name" value="TYR_RECOMBINASE"/>
    <property type="match status" value="1"/>
</dbReference>
<dbReference type="eggNOG" id="COG4974">
    <property type="taxonomic scope" value="Bacteria"/>
</dbReference>
<dbReference type="InterPro" id="IPR004107">
    <property type="entry name" value="Integrase_SAM-like_N"/>
</dbReference>
<dbReference type="Pfam" id="PF13495">
    <property type="entry name" value="Phage_int_SAM_4"/>
    <property type="match status" value="1"/>
</dbReference>
<protein>
    <submittedName>
        <fullName evidence="8">Integrase family protein</fullName>
    </submittedName>
</protein>
<proteinExistence type="inferred from homology"/>
<keyword evidence="3 5" id="KW-0238">DNA-binding</keyword>
<keyword evidence="4" id="KW-0233">DNA recombination</keyword>
<evidence type="ECO:0000256" key="1">
    <source>
        <dbReference type="ARBA" id="ARBA00008857"/>
    </source>
</evidence>
<dbReference type="GO" id="GO:0006310">
    <property type="term" value="P:DNA recombination"/>
    <property type="evidence" value="ECO:0007669"/>
    <property type="project" value="UniProtKB-KW"/>
</dbReference>
<evidence type="ECO:0000259" key="6">
    <source>
        <dbReference type="PROSITE" id="PS51898"/>
    </source>
</evidence>
<name>C6WBK0_ACTMD</name>
<organism evidence="8 9">
    <name type="scientific">Actinosynnema mirum (strain ATCC 29888 / DSM 43827 / JCM 3225 / NBRC 14064 / NCIMB 13271 / NRRL B-12336 / IMRU 3971 / 101)</name>
    <dbReference type="NCBI Taxonomy" id="446462"/>
    <lineage>
        <taxon>Bacteria</taxon>
        <taxon>Bacillati</taxon>
        <taxon>Actinomycetota</taxon>
        <taxon>Actinomycetes</taxon>
        <taxon>Pseudonocardiales</taxon>
        <taxon>Pseudonocardiaceae</taxon>
        <taxon>Actinosynnema</taxon>
    </lineage>
</organism>
<dbReference type="SUPFAM" id="SSF56349">
    <property type="entry name" value="DNA breaking-rejoining enzymes"/>
    <property type="match status" value="1"/>
</dbReference>
<feature type="domain" description="Tyr recombinase" evidence="6">
    <location>
        <begin position="131"/>
        <end position="317"/>
    </location>
</feature>
<evidence type="ECO:0000259" key="7">
    <source>
        <dbReference type="PROSITE" id="PS51900"/>
    </source>
</evidence>
<dbReference type="OrthoDB" id="3183879at2"/>
<dbReference type="Pfam" id="PF00589">
    <property type="entry name" value="Phage_integrase"/>
    <property type="match status" value="1"/>
</dbReference>
<evidence type="ECO:0000256" key="4">
    <source>
        <dbReference type="ARBA" id="ARBA00023172"/>
    </source>
</evidence>
<accession>C6WBK0</accession>
<gene>
    <name evidence="8" type="ordered locus">Amir_1619</name>
</gene>
<dbReference type="PANTHER" id="PTHR30349">
    <property type="entry name" value="PHAGE INTEGRASE-RELATED"/>
    <property type="match status" value="1"/>
</dbReference>
<dbReference type="InterPro" id="IPR002104">
    <property type="entry name" value="Integrase_catalytic"/>
</dbReference>
<comment type="similarity">
    <text evidence="1">Belongs to the 'phage' integrase family.</text>
</comment>
<dbReference type="AlphaFoldDB" id="C6WBK0"/>
<evidence type="ECO:0000256" key="5">
    <source>
        <dbReference type="PROSITE-ProRule" id="PRU01248"/>
    </source>
</evidence>
<evidence type="ECO:0000256" key="3">
    <source>
        <dbReference type="ARBA" id="ARBA00023125"/>
    </source>
</evidence>
<dbReference type="HOGENOM" id="CLU_027562_9_2_11"/>
<dbReference type="EMBL" id="CP001630">
    <property type="protein sequence ID" value="ACU35568.1"/>
    <property type="molecule type" value="Genomic_DNA"/>
</dbReference>
<keyword evidence="9" id="KW-1185">Reference proteome</keyword>
<dbReference type="Gene3D" id="1.10.443.10">
    <property type="entry name" value="Intergrase catalytic core"/>
    <property type="match status" value="1"/>
</dbReference>
<dbReference type="Gene3D" id="1.10.150.130">
    <property type="match status" value="1"/>
</dbReference>